<proteinExistence type="predicted"/>
<dbReference type="AlphaFoldDB" id="X0TLB5"/>
<reference evidence="1" key="1">
    <citation type="journal article" date="2014" name="Front. Microbiol.">
        <title>High frequency of phylogenetically diverse reductive dehalogenase-homologous genes in deep subseafloor sedimentary metagenomes.</title>
        <authorList>
            <person name="Kawai M."/>
            <person name="Futagami T."/>
            <person name="Toyoda A."/>
            <person name="Takaki Y."/>
            <person name="Nishi S."/>
            <person name="Hori S."/>
            <person name="Arai W."/>
            <person name="Tsubouchi T."/>
            <person name="Morono Y."/>
            <person name="Uchiyama I."/>
            <person name="Ito T."/>
            <person name="Fujiyama A."/>
            <person name="Inagaki F."/>
            <person name="Takami H."/>
        </authorList>
    </citation>
    <scope>NUCLEOTIDE SEQUENCE</scope>
    <source>
        <strain evidence="1">Expedition CK06-06</strain>
    </source>
</reference>
<protein>
    <submittedName>
        <fullName evidence="1">Uncharacterized protein</fullName>
    </submittedName>
</protein>
<accession>X0TLB5</accession>
<evidence type="ECO:0000313" key="1">
    <source>
        <dbReference type="EMBL" id="GAF76890.1"/>
    </source>
</evidence>
<organism evidence="1">
    <name type="scientific">marine sediment metagenome</name>
    <dbReference type="NCBI Taxonomy" id="412755"/>
    <lineage>
        <taxon>unclassified sequences</taxon>
        <taxon>metagenomes</taxon>
        <taxon>ecological metagenomes</taxon>
    </lineage>
</organism>
<name>X0TLB5_9ZZZZ</name>
<sequence>MVDYNWYEIVDGTKLEQGDFIFDIEVPVVRGTKKDEFPFDIETFDTIVLTQSCDIQKEAVEHIVLCPVWDIEVAAKHTPQFATPEGRESLRKGRVVAFHLLNRCDLPGYERDYMVVQFERIIVSPKDTILALAASQKNLLHLLPPYREEMAQRFGMFFARVGLPVEIPPFKS</sequence>
<comment type="caution">
    <text evidence="1">The sequence shown here is derived from an EMBL/GenBank/DDBJ whole genome shotgun (WGS) entry which is preliminary data.</text>
</comment>
<dbReference type="EMBL" id="BARS01004354">
    <property type="protein sequence ID" value="GAF76890.1"/>
    <property type="molecule type" value="Genomic_DNA"/>
</dbReference>
<gene>
    <name evidence="1" type="ORF">S01H1_08498</name>
</gene>